<feature type="domain" description="HTH merR-type" evidence="4">
    <location>
        <begin position="9"/>
        <end position="78"/>
    </location>
</feature>
<protein>
    <submittedName>
        <fullName evidence="5">MerR family transcriptional regulator</fullName>
    </submittedName>
</protein>
<dbReference type="Proteomes" id="UP000325743">
    <property type="component" value="Plasmid unnamed1"/>
</dbReference>
<accession>A0A5P3VTZ9</accession>
<dbReference type="SMART" id="SM00422">
    <property type="entry name" value="HTH_MERR"/>
    <property type="match status" value="1"/>
</dbReference>
<gene>
    <name evidence="5" type="ORF">D2917_31245</name>
</gene>
<dbReference type="SUPFAM" id="SSF46955">
    <property type="entry name" value="Putative DNA-binding domain"/>
    <property type="match status" value="1"/>
</dbReference>
<keyword evidence="5" id="KW-0614">Plasmid</keyword>
<dbReference type="PANTHER" id="PTHR30204:SF94">
    <property type="entry name" value="HEAVY METAL-DEPENDENT TRANSCRIPTIONAL REGULATOR HI_0293-RELATED"/>
    <property type="match status" value="1"/>
</dbReference>
<dbReference type="GO" id="GO:0003700">
    <property type="term" value="F:DNA-binding transcription factor activity"/>
    <property type="evidence" value="ECO:0007669"/>
    <property type="project" value="InterPro"/>
</dbReference>
<evidence type="ECO:0000256" key="3">
    <source>
        <dbReference type="ARBA" id="ARBA00023163"/>
    </source>
</evidence>
<keyword evidence="2" id="KW-0238">DNA-binding</keyword>
<dbReference type="PRINTS" id="PR00040">
    <property type="entry name" value="HTHMERR"/>
</dbReference>
<dbReference type="PANTHER" id="PTHR30204">
    <property type="entry name" value="REDOX-CYCLING DRUG-SENSING TRANSCRIPTIONAL ACTIVATOR SOXR"/>
    <property type="match status" value="1"/>
</dbReference>
<reference evidence="5 6" key="1">
    <citation type="submission" date="2018-09" db="EMBL/GenBank/DDBJ databases">
        <title>Complete genome sequence of Cupriavidus oxalaticus T2, a bacterium capable of phenol tolerance and degradation.</title>
        <authorList>
            <person name="Yan J."/>
        </authorList>
    </citation>
    <scope>NUCLEOTIDE SEQUENCE [LARGE SCALE GENOMIC DNA]</scope>
    <source>
        <strain evidence="5 6">T2</strain>
        <plasmid evidence="5 6">unnamed1</plasmid>
    </source>
</reference>
<dbReference type="InterPro" id="IPR009061">
    <property type="entry name" value="DNA-bd_dom_put_sf"/>
</dbReference>
<evidence type="ECO:0000256" key="2">
    <source>
        <dbReference type="ARBA" id="ARBA00023125"/>
    </source>
</evidence>
<evidence type="ECO:0000259" key="4">
    <source>
        <dbReference type="PROSITE" id="PS50937"/>
    </source>
</evidence>
<organism evidence="5 6">
    <name type="scientific">Cupriavidus oxalaticus</name>
    <dbReference type="NCBI Taxonomy" id="96344"/>
    <lineage>
        <taxon>Bacteria</taxon>
        <taxon>Pseudomonadati</taxon>
        <taxon>Pseudomonadota</taxon>
        <taxon>Betaproteobacteria</taxon>
        <taxon>Burkholderiales</taxon>
        <taxon>Burkholderiaceae</taxon>
        <taxon>Cupriavidus</taxon>
    </lineage>
</organism>
<dbReference type="CDD" id="cd04785">
    <property type="entry name" value="HTH_CadR-PbrR-like"/>
    <property type="match status" value="1"/>
</dbReference>
<evidence type="ECO:0000256" key="1">
    <source>
        <dbReference type="ARBA" id="ARBA00023015"/>
    </source>
</evidence>
<dbReference type="PROSITE" id="PS00552">
    <property type="entry name" value="HTH_MERR_1"/>
    <property type="match status" value="1"/>
</dbReference>
<dbReference type="EMBL" id="CP032520">
    <property type="protein sequence ID" value="QEZ48761.1"/>
    <property type="molecule type" value="Genomic_DNA"/>
</dbReference>
<keyword evidence="3" id="KW-0804">Transcription</keyword>
<dbReference type="GO" id="GO:0003677">
    <property type="term" value="F:DNA binding"/>
    <property type="evidence" value="ECO:0007669"/>
    <property type="project" value="UniProtKB-KW"/>
</dbReference>
<sequence length="152" mass="16587">MKNSEPGVELTIGAIAERTGCTVPTIRYYEEIGLIPPAKRRPSGHRVYQADSEELLTFIRHCRDFGFAIEQVRELVSLSKSNDRDCFETLEIAQTHLAAVRAKLAELRTLELSLARFVRSCSEMCAGGPAAQCSILKDVATQPATAGKGCCG</sequence>
<dbReference type="PROSITE" id="PS50937">
    <property type="entry name" value="HTH_MERR_2"/>
    <property type="match status" value="1"/>
</dbReference>
<name>A0A5P3VTZ9_9BURK</name>
<dbReference type="Pfam" id="PF13411">
    <property type="entry name" value="MerR_1"/>
    <property type="match status" value="1"/>
</dbReference>
<dbReference type="AlphaFoldDB" id="A0A5P3VTZ9"/>
<dbReference type="RefSeq" id="WP_151073001.1">
    <property type="nucleotide sequence ID" value="NZ_CP032520.1"/>
</dbReference>
<evidence type="ECO:0000313" key="6">
    <source>
        <dbReference type="Proteomes" id="UP000325743"/>
    </source>
</evidence>
<evidence type="ECO:0000313" key="5">
    <source>
        <dbReference type="EMBL" id="QEZ48761.1"/>
    </source>
</evidence>
<dbReference type="InterPro" id="IPR000551">
    <property type="entry name" value="MerR-type_HTH_dom"/>
</dbReference>
<proteinExistence type="predicted"/>
<dbReference type="Gene3D" id="1.10.1660.10">
    <property type="match status" value="1"/>
</dbReference>
<keyword evidence="1" id="KW-0805">Transcription regulation</keyword>
<dbReference type="InterPro" id="IPR047057">
    <property type="entry name" value="MerR_fam"/>
</dbReference>
<geneLocation type="plasmid" evidence="5">
    <name>unnamed1</name>
</geneLocation>